<feature type="compositionally biased region" description="Polar residues" evidence="2">
    <location>
        <begin position="167"/>
        <end position="178"/>
    </location>
</feature>
<sequence>MDRTRPMYAPPQKGAQNTSNSEAPSSLGTASPVHHGHSRSGSFSNARKPQNTKAAAQKLAQVMAHQTTDDDDEDDDLLCDPVSVSLSAGVGLAGGRSARNRSTVSIPASMEQPVSLRPVQRRASPSHASSEQKHPSAHPTSATRSSQLSSVDQPPSARSSSANRPSQMSSVEQPSSARSTSTIQTSQLSSSVEQPPSARSPARSILTNRSLQSSAVEQPSSARSFQAGSSLQSTNSVEAMQPLSARSSHLVTTEQPTSARSTLASRPNLGVKVVPIVPSTVPISLRTAVPSTPFEVQSESHKDKRLSLDFGTFKHNGPTAQETSALQDELDMLQEQNESLLQKLRLTEERFEESEARARQLEKQVANLGEGVSLDARLLSRKEAALHQREAALKVAPQASGEVGKCEEIESLRAEAETARDEAASALEKLDQAECEIKSLQNMMKRMALNQDEMEEVVLKRCWLARYWGLCVRYGIQSDIAGAKYEYWSSFAPFPLELLLKAGQKAKVCNDADEKEKLGPDVGLSTEGCLESMLLVDKGLRELTSLKVEEAVALAIAQQRRPSGMKSSARDDLKLPYEGHEFAETFDLSEEESEDLHVKQAWLLYFWRRAKNQGVETDIAEERLNFWINQGDQPFNSQDAVNVERGLVELKKLGIEMQLWSRSREHIDCETTNKLLKYNDF</sequence>
<evidence type="ECO:0000256" key="2">
    <source>
        <dbReference type="SAM" id="MobiDB-lite"/>
    </source>
</evidence>
<feature type="compositionally biased region" description="Polar residues" evidence="2">
    <location>
        <begin position="14"/>
        <end position="29"/>
    </location>
</feature>
<feature type="compositionally biased region" description="Polar residues" evidence="2">
    <location>
        <begin position="205"/>
        <end position="264"/>
    </location>
</feature>
<feature type="coiled-coil region" evidence="1">
    <location>
        <begin position="323"/>
        <end position="371"/>
    </location>
</feature>
<dbReference type="EMBL" id="CAMAPF010000024">
    <property type="protein sequence ID" value="CAH9073535.1"/>
    <property type="molecule type" value="Genomic_DNA"/>
</dbReference>
<feature type="compositionally biased region" description="Polar residues" evidence="2">
    <location>
        <begin position="138"/>
        <end position="153"/>
    </location>
</feature>
<organism evidence="3 4">
    <name type="scientific">Cuscuta epithymum</name>
    <dbReference type="NCBI Taxonomy" id="186058"/>
    <lineage>
        <taxon>Eukaryota</taxon>
        <taxon>Viridiplantae</taxon>
        <taxon>Streptophyta</taxon>
        <taxon>Embryophyta</taxon>
        <taxon>Tracheophyta</taxon>
        <taxon>Spermatophyta</taxon>
        <taxon>Magnoliopsida</taxon>
        <taxon>eudicotyledons</taxon>
        <taxon>Gunneridae</taxon>
        <taxon>Pentapetalae</taxon>
        <taxon>asterids</taxon>
        <taxon>lamiids</taxon>
        <taxon>Solanales</taxon>
        <taxon>Convolvulaceae</taxon>
        <taxon>Cuscuteae</taxon>
        <taxon>Cuscuta</taxon>
        <taxon>Cuscuta subgen. Cuscuta</taxon>
    </lineage>
</organism>
<feature type="compositionally biased region" description="Acidic residues" evidence="2">
    <location>
        <begin position="69"/>
        <end position="78"/>
    </location>
</feature>
<dbReference type="GO" id="GO:0000911">
    <property type="term" value="P:cytokinesis by cell plate formation"/>
    <property type="evidence" value="ECO:0007669"/>
    <property type="project" value="InterPro"/>
</dbReference>
<dbReference type="PANTHER" id="PTHR31762">
    <property type="entry name" value="FAS-BINDING FACTOR-LIKE PROTEIN"/>
    <property type="match status" value="1"/>
</dbReference>
<proteinExistence type="predicted"/>
<comment type="caution">
    <text evidence="3">The sequence shown here is derived from an EMBL/GenBank/DDBJ whole genome shotgun (WGS) entry which is preliminary data.</text>
</comment>
<dbReference type="InterPro" id="IPR040321">
    <property type="entry name" value="SCD2-like"/>
</dbReference>
<feature type="region of interest" description="Disordered" evidence="2">
    <location>
        <begin position="1"/>
        <end position="264"/>
    </location>
</feature>
<name>A0AAV0CEN9_9ASTE</name>
<keyword evidence="1" id="KW-0175">Coiled coil</keyword>
<keyword evidence="4" id="KW-1185">Reference proteome</keyword>
<dbReference type="Proteomes" id="UP001152523">
    <property type="component" value="Unassembled WGS sequence"/>
</dbReference>
<evidence type="ECO:0008006" key="5">
    <source>
        <dbReference type="Google" id="ProtNLM"/>
    </source>
</evidence>
<feature type="compositionally biased region" description="Low complexity" evidence="2">
    <location>
        <begin position="154"/>
        <end position="166"/>
    </location>
</feature>
<dbReference type="AlphaFoldDB" id="A0AAV0CEN9"/>
<dbReference type="PANTHER" id="PTHR31762:SF10">
    <property type="entry name" value="FAS-BINDING FACTOR-LIKE PROTEIN"/>
    <property type="match status" value="1"/>
</dbReference>
<reference evidence="3" key="1">
    <citation type="submission" date="2022-07" db="EMBL/GenBank/DDBJ databases">
        <authorList>
            <person name="Macas J."/>
            <person name="Novak P."/>
            <person name="Neumann P."/>
        </authorList>
    </citation>
    <scope>NUCLEOTIDE SEQUENCE</scope>
</reference>
<feature type="compositionally biased region" description="Low complexity" evidence="2">
    <location>
        <begin position="179"/>
        <end position="191"/>
    </location>
</feature>
<feature type="compositionally biased region" description="Polar residues" evidence="2">
    <location>
        <begin position="39"/>
        <end position="54"/>
    </location>
</feature>
<evidence type="ECO:0000256" key="1">
    <source>
        <dbReference type="SAM" id="Coils"/>
    </source>
</evidence>
<feature type="coiled-coil region" evidence="1">
    <location>
        <begin position="409"/>
        <end position="457"/>
    </location>
</feature>
<accession>A0AAV0CEN9</accession>
<evidence type="ECO:0000313" key="4">
    <source>
        <dbReference type="Proteomes" id="UP001152523"/>
    </source>
</evidence>
<evidence type="ECO:0000313" key="3">
    <source>
        <dbReference type="EMBL" id="CAH9073535.1"/>
    </source>
</evidence>
<protein>
    <recommendedName>
        <fullName evidence="5">Coiled-coil domain-containing protein SCD2</fullName>
    </recommendedName>
</protein>
<gene>
    <name evidence="3" type="ORF">CEPIT_LOCUS4649</name>
</gene>